<dbReference type="AlphaFoldDB" id="A0A1B0CRR0"/>
<feature type="region of interest" description="Disordered" evidence="1">
    <location>
        <begin position="79"/>
        <end position="104"/>
    </location>
</feature>
<dbReference type="EnsemblMetazoa" id="LLOJ007558-RA">
    <property type="protein sequence ID" value="LLOJ007558-PA"/>
    <property type="gene ID" value="LLOJ007558"/>
</dbReference>
<dbReference type="EMBL" id="AJWK01025121">
    <property type="status" value="NOT_ANNOTATED_CDS"/>
    <property type="molecule type" value="Genomic_DNA"/>
</dbReference>
<organism evidence="3 4">
    <name type="scientific">Lutzomyia longipalpis</name>
    <name type="common">Sand fly</name>
    <dbReference type="NCBI Taxonomy" id="7200"/>
    <lineage>
        <taxon>Eukaryota</taxon>
        <taxon>Metazoa</taxon>
        <taxon>Ecdysozoa</taxon>
        <taxon>Arthropoda</taxon>
        <taxon>Hexapoda</taxon>
        <taxon>Insecta</taxon>
        <taxon>Pterygota</taxon>
        <taxon>Neoptera</taxon>
        <taxon>Endopterygota</taxon>
        <taxon>Diptera</taxon>
        <taxon>Nematocera</taxon>
        <taxon>Psychodoidea</taxon>
        <taxon>Psychodidae</taxon>
        <taxon>Lutzomyia</taxon>
        <taxon>Lutzomyia</taxon>
    </lineage>
</organism>
<dbReference type="Proteomes" id="UP000092461">
    <property type="component" value="Unassembled WGS sequence"/>
</dbReference>
<evidence type="ECO:0000259" key="2">
    <source>
        <dbReference type="Pfam" id="PF16060"/>
    </source>
</evidence>
<evidence type="ECO:0000256" key="1">
    <source>
        <dbReference type="SAM" id="MobiDB-lite"/>
    </source>
</evidence>
<name>A0A1B0CRR0_LUTLO</name>
<feature type="compositionally biased region" description="Polar residues" evidence="1">
    <location>
        <begin position="12"/>
        <end position="52"/>
    </location>
</feature>
<keyword evidence="4" id="KW-1185">Reference proteome</keyword>
<protein>
    <recommendedName>
        <fullName evidence="2">DUF4802 domain-containing protein</fullName>
    </recommendedName>
</protein>
<proteinExistence type="predicted"/>
<accession>A0A1B0CRR0</accession>
<evidence type="ECO:0000313" key="3">
    <source>
        <dbReference type="EnsemblMetazoa" id="LLOJ007558-PA"/>
    </source>
</evidence>
<dbReference type="VEuPathDB" id="VectorBase:LLONM1_002392"/>
<dbReference type="InterPro" id="IPR032061">
    <property type="entry name" value="DUF4802"/>
</dbReference>
<sequence>MAPFKLKFRMGSSRSTSQETTAEPDVTQTHQQPLLGSQPTGSSTTTIDTVSLGSMSGDSRALLHNSASASGRLAGYENPTLQQNFSDSGSVNRNSTVPLSPPPSYEHVLEEISKITTHMEMLQNRLAALDKDNNPTNTPANWTYCSGTSTASYTTMNENCTGSVENCPLNDTEESLDSPIYTCSTMTTPSQENLLTCTGSCDPLYAHSSCQQEGGQEQQQTECQTEVSEDEENNSDVEWNSHEHQQQQMRIHVPQQSPEILSNKSSKELYKAVAKQYGITCEMSSSCKCLECACHYFDCEYEENDHQKTDGGLGAGTPMFISEVMHGTACVIL</sequence>
<dbReference type="VEuPathDB" id="VectorBase:LLOJ007558"/>
<feature type="region of interest" description="Disordered" evidence="1">
    <location>
        <begin position="1"/>
        <end position="52"/>
    </location>
</feature>
<reference evidence="3" key="1">
    <citation type="submission" date="2020-05" db="UniProtKB">
        <authorList>
            <consortium name="EnsemblMetazoa"/>
        </authorList>
    </citation>
    <scope>IDENTIFICATION</scope>
    <source>
        <strain evidence="3">Jacobina</strain>
    </source>
</reference>
<feature type="region of interest" description="Disordered" evidence="1">
    <location>
        <begin position="220"/>
        <end position="252"/>
    </location>
</feature>
<feature type="compositionally biased region" description="Polar residues" evidence="1">
    <location>
        <begin position="79"/>
        <end position="98"/>
    </location>
</feature>
<evidence type="ECO:0000313" key="4">
    <source>
        <dbReference type="Proteomes" id="UP000092461"/>
    </source>
</evidence>
<dbReference type="Pfam" id="PF16060">
    <property type="entry name" value="DUF4802"/>
    <property type="match status" value="1"/>
</dbReference>
<feature type="domain" description="DUF4802" evidence="2">
    <location>
        <begin position="264"/>
        <end position="327"/>
    </location>
</feature>